<proteinExistence type="predicted"/>
<name>A0A5N4BPQ5_9FLAO</name>
<evidence type="ECO:0000313" key="2">
    <source>
        <dbReference type="Proteomes" id="UP000326384"/>
    </source>
</evidence>
<keyword evidence="2" id="KW-1185">Reference proteome</keyword>
<dbReference type="Proteomes" id="UP000326384">
    <property type="component" value="Unassembled WGS sequence"/>
</dbReference>
<comment type="caution">
    <text evidence="1">The sequence shown here is derived from an EMBL/GenBank/DDBJ whole genome shotgun (WGS) entry which is preliminary data.</text>
</comment>
<dbReference type="EMBL" id="VTPV01000006">
    <property type="protein sequence ID" value="KAB1230403.1"/>
    <property type="molecule type" value="Genomic_DNA"/>
</dbReference>
<reference evidence="1 2" key="1">
    <citation type="journal article" date="2019" name="Stand. Genomic Sci.">
        <title>Draft Whole-Genome Sequence of a Novel Chryseobacterium viscerum Strain Isolated from Fresh Water at Dripping Springs, New Mexico.</title>
        <authorList>
            <person name="Kyndt J.A."/>
            <person name="Moore T.C."/>
        </authorList>
    </citation>
    <scope>NUCLEOTIDE SEQUENCE [LARGE SCALE GENOMIC DNA]</scope>
    <source>
        <strain evidence="1 2">DPS</strain>
    </source>
</reference>
<gene>
    <name evidence="1" type="ORF">F8D52_11580</name>
</gene>
<organism evidence="1 2">
    <name type="scientific">Chryseobacterium viscerum</name>
    <dbReference type="NCBI Taxonomy" id="1037377"/>
    <lineage>
        <taxon>Bacteria</taxon>
        <taxon>Pseudomonadati</taxon>
        <taxon>Bacteroidota</taxon>
        <taxon>Flavobacteriia</taxon>
        <taxon>Flavobacteriales</taxon>
        <taxon>Weeksellaceae</taxon>
        <taxon>Chryseobacterium group</taxon>
        <taxon>Chryseobacterium</taxon>
    </lineage>
</organism>
<evidence type="ECO:0000313" key="1">
    <source>
        <dbReference type="EMBL" id="KAB1230403.1"/>
    </source>
</evidence>
<dbReference type="RefSeq" id="WP_152290065.1">
    <property type="nucleotide sequence ID" value="NZ_VTPV01000006.1"/>
</dbReference>
<accession>A0A5N4BPQ5</accession>
<protein>
    <submittedName>
        <fullName evidence="1">Uncharacterized protein</fullName>
    </submittedName>
</protein>
<sequence length="113" mass="12854">MGATYYSISGQYKPALESWDTTFGSVKKLSTAGSLKFTKLIPVNAQDYILEKAGHEKMIIINEAPHNASHPADLIEINTSKDNRFLILDKGNYDIVMKDKEYKIINRFEKTIR</sequence>